<dbReference type="InterPro" id="IPR035069">
    <property type="entry name" value="TTHA1013/TTHA0281-like"/>
</dbReference>
<dbReference type="Gene3D" id="1.10.1220.10">
    <property type="entry name" value="Met repressor-like"/>
    <property type="match status" value="1"/>
</dbReference>
<dbReference type="PANTHER" id="PTHR34504">
    <property type="entry name" value="ANTITOXIN HICB"/>
    <property type="match status" value="1"/>
</dbReference>
<evidence type="ECO:0000313" key="3">
    <source>
        <dbReference type="Proteomes" id="UP000028702"/>
    </source>
</evidence>
<dbReference type="GO" id="GO:0006355">
    <property type="term" value="P:regulation of DNA-templated transcription"/>
    <property type="evidence" value="ECO:0007669"/>
    <property type="project" value="InterPro"/>
</dbReference>
<dbReference type="SUPFAM" id="SSF47598">
    <property type="entry name" value="Ribbon-helix-helix"/>
    <property type="match status" value="1"/>
</dbReference>
<gene>
    <name evidence="2" type="ORF">M2A_2376</name>
</gene>
<dbReference type="eggNOG" id="COG1598">
    <property type="taxonomic scope" value="Bacteria"/>
</dbReference>
<dbReference type="InterPro" id="IPR013321">
    <property type="entry name" value="Arc_rbn_hlx_hlx"/>
</dbReference>
<accession>A0A081BCV9</accession>
<name>A0A081BCV9_9HYPH</name>
<dbReference type="EMBL" id="BBIO01000013">
    <property type="protein sequence ID" value="GAK45877.1"/>
    <property type="molecule type" value="Genomic_DNA"/>
</dbReference>
<dbReference type="InterPro" id="IPR051404">
    <property type="entry name" value="TA_system_antitoxin"/>
</dbReference>
<dbReference type="SUPFAM" id="SSF143100">
    <property type="entry name" value="TTHA1013/TTHA0281-like"/>
    <property type="match status" value="1"/>
</dbReference>
<dbReference type="AlphaFoldDB" id="A0A081BCV9"/>
<evidence type="ECO:0000259" key="1">
    <source>
        <dbReference type="Pfam" id="PF15919"/>
    </source>
</evidence>
<proteinExistence type="predicted"/>
<dbReference type="CDD" id="cd22231">
    <property type="entry name" value="RHH_NikR_HicB-like"/>
    <property type="match status" value="1"/>
</dbReference>
<dbReference type="InterPro" id="IPR010985">
    <property type="entry name" value="Ribbon_hlx_hlx"/>
</dbReference>
<evidence type="ECO:0000313" key="2">
    <source>
        <dbReference type="EMBL" id="GAK45877.1"/>
    </source>
</evidence>
<comment type="caution">
    <text evidence="2">The sequence shown here is derived from an EMBL/GenBank/DDBJ whole genome shotgun (WGS) entry which is preliminary data.</text>
</comment>
<dbReference type="PANTHER" id="PTHR34504:SF2">
    <property type="entry name" value="UPF0150 PROTEIN SSL0259"/>
    <property type="match status" value="1"/>
</dbReference>
<reference evidence="2 3" key="1">
    <citation type="submission" date="2014-07" db="EMBL/GenBank/DDBJ databases">
        <title>Tepidicaulis marinum gen. nov., sp. nov., a novel marine bacterium denitrifying nitrate to nitrous oxide strictly under microaerobic conditions.</title>
        <authorList>
            <person name="Takeuchi M."/>
            <person name="Yamagishi T."/>
            <person name="Kamagata Y."/>
            <person name="Oshima K."/>
            <person name="Hattori M."/>
            <person name="Katayama T."/>
            <person name="Hanada S."/>
            <person name="Tamaki H."/>
            <person name="Marumo K."/>
            <person name="Maeda H."/>
            <person name="Nedachi M."/>
            <person name="Iwasaki W."/>
            <person name="Suwa Y."/>
            <person name="Sakata S."/>
        </authorList>
    </citation>
    <scope>NUCLEOTIDE SEQUENCE [LARGE SCALE GENOMIC DNA]</scope>
    <source>
        <strain evidence="2 3">MA2</strain>
    </source>
</reference>
<dbReference type="STRING" id="1333998.M2A_2376"/>
<organism evidence="2 3">
    <name type="scientific">Tepidicaulis marinus</name>
    <dbReference type="NCBI Taxonomy" id="1333998"/>
    <lineage>
        <taxon>Bacteria</taxon>
        <taxon>Pseudomonadati</taxon>
        <taxon>Pseudomonadota</taxon>
        <taxon>Alphaproteobacteria</taxon>
        <taxon>Hyphomicrobiales</taxon>
        <taxon>Parvibaculaceae</taxon>
        <taxon>Tepidicaulis</taxon>
    </lineage>
</organism>
<dbReference type="Proteomes" id="UP000028702">
    <property type="component" value="Unassembled WGS sequence"/>
</dbReference>
<protein>
    <submittedName>
        <fullName evidence="2">Conserved protein</fullName>
    </submittedName>
</protein>
<dbReference type="Pfam" id="PF15919">
    <property type="entry name" value="HicB_lk_antitox"/>
    <property type="match status" value="1"/>
</dbReference>
<feature type="domain" description="HicB-like antitoxin of toxin-antitoxin system" evidence="1">
    <location>
        <begin position="3"/>
        <end position="127"/>
    </location>
</feature>
<dbReference type="RefSeq" id="WP_045447736.1">
    <property type="nucleotide sequence ID" value="NZ_BBIO01000013.1"/>
</dbReference>
<sequence>MRYVALIHKDPDTGYGASFPDFPGCIGAGDTIEETVRSAADALAFHVAGMREDGEDIPAPRGMDAVRADKALREETKDAFFVLIPLIEDRSAAKRVNISIDPSLLEAIDEAAKERGMTRSNFLASAARMLLTG</sequence>
<dbReference type="Gene3D" id="3.30.160.250">
    <property type="match status" value="1"/>
</dbReference>
<dbReference type="InterPro" id="IPR031807">
    <property type="entry name" value="HicB-like"/>
</dbReference>
<keyword evidence="3" id="KW-1185">Reference proteome</keyword>